<sequence>MKNARLETVPELEPPALPPRKYSVSGPRTVKKSFSEKDSLISISNSLQDSEWYWGNISREEVTDKLQNTIDGTFLVRDASSKGGEYTLTLRKGGANKLIKICYRNGKYGFTEPYTFDTVVDLINNFRHCSLSLYNASLDIKLLYPISKYNQEDEAARLENDEKLWTNLREVTNKLEITNKKLGELSKLFAETKEEVETKRQALESYEELIKMLKDQDLQKVVCDKEAQPHEILDLETNHKLLNLRLKMLEQSCEQLNENLKQRIALKKSLDREVTSEKLVILGLSKEQEKCIKWLQDRGVSMVKINQVLHKSEKEDFSNEDLENFPHHDECTWMMLDYSRPDAERALMNTPDGTFLIRKSSMNEHALALSISCNGVVNHCIIHRTSSGLGFAEPYNIYPDLKDLVLHYATNSLEIHNDSLKTKLLYPIGAQCSASSAYVESMKGLKV</sequence>
<keyword evidence="7" id="KW-1185">Reference proteome</keyword>
<dbReference type="Gene3D" id="3.30.505.10">
    <property type="entry name" value="SH2 domain"/>
    <property type="match status" value="2"/>
</dbReference>
<reference evidence="6 7" key="1">
    <citation type="submission" date="2023-03" db="EMBL/GenBank/DDBJ databases">
        <title>Genome insight into feeding habits of ladybird beetles.</title>
        <authorList>
            <person name="Li H.-S."/>
            <person name="Huang Y.-H."/>
            <person name="Pang H."/>
        </authorList>
    </citation>
    <scope>NUCLEOTIDE SEQUENCE [LARGE SCALE GENOMIC DNA]</scope>
    <source>
        <strain evidence="6">SYSU_2023b</strain>
        <tissue evidence="6">Whole body</tissue>
    </source>
</reference>
<dbReference type="InterPro" id="IPR035022">
    <property type="entry name" value="PI3kinase_P85_nSH2"/>
</dbReference>
<evidence type="ECO:0000256" key="1">
    <source>
        <dbReference type="ARBA" id="ARBA00022999"/>
    </source>
</evidence>
<evidence type="ECO:0000256" key="3">
    <source>
        <dbReference type="SAM" id="Coils"/>
    </source>
</evidence>
<organism evidence="6 7">
    <name type="scientific">Henosepilachna vigintioctopunctata</name>
    <dbReference type="NCBI Taxonomy" id="420089"/>
    <lineage>
        <taxon>Eukaryota</taxon>
        <taxon>Metazoa</taxon>
        <taxon>Ecdysozoa</taxon>
        <taxon>Arthropoda</taxon>
        <taxon>Hexapoda</taxon>
        <taxon>Insecta</taxon>
        <taxon>Pterygota</taxon>
        <taxon>Neoptera</taxon>
        <taxon>Endopterygota</taxon>
        <taxon>Coleoptera</taxon>
        <taxon>Polyphaga</taxon>
        <taxon>Cucujiformia</taxon>
        <taxon>Coccinelloidea</taxon>
        <taxon>Coccinellidae</taxon>
        <taxon>Epilachninae</taxon>
        <taxon>Epilachnini</taxon>
        <taxon>Henosepilachna</taxon>
    </lineage>
</organism>
<gene>
    <name evidence="6" type="ORF">WA026_018114</name>
</gene>
<feature type="domain" description="SH2" evidence="5">
    <location>
        <begin position="52"/>
        <end position="146"/>
    </location>
</feature>
<feature type="coiled-coil region" evidence="3">
    <location>
        <begin position="168"/>
        <end position="273"/>
    </location>
</feature>
<comment type="caution">
    <text evidence="6">The sequence shown here is derived from an EMBL/GenBank/DDBJ whole genome shotgun (WGS) entry which is preliminary data.</text>
</comment>
<dbReference type="FunFam" id="3.30.505.10:FF:000014">
    <property type="entry name" value="Phosphatidylinositol 3-kinase regulatory subunit alpha"/>
    <property type="match status" value="1"/>
</dbReference>
<feature type="domain" description="SH2" evidence="5">
    <location>
        <begin position="333"/>
        <end position="428"/>
    </location>
</feature>
<evidence type="ECO:0000313" key="7">
    <source>
        <dbReference type="Proteomes" id="UP001431783"/>
    </source>
</evidence>
<dbReference type="EMBL" id="JARQZJ010000071">
    <property type="protein sequence ID" value="KAK9881920.1"/>
    <property type="molecule type" value="Genomic_DNA"/>
</dbReference>
<dbReference type="PANTHER" id="PTHR10155:SF10">
    <property type="entry name" value="PI3K21B, ISOFORM B"/>
    <property type="match status" value="1"/>
</dbReference>
<dbReference type="PROSITE" id="PS50001">
    <property type="entry name" value="SH2"/>
    <property type="match status" value="2"/>
</dbReference>
<keyword evidence="3" id="KW-0175">Coiled coil</keyword>
<dbReference type="InterPro" id="IPR032498">
    <property type="entry name" value="PI3K_P85_iSH2"/>
</dbReference>
<dbReference type="GO" id="GO:0046935">
    <property type="term" value="F:1-phosphatidylinositol-3-kinase regulator activity"/>
    <property type="evidence" value="ECO:0007669"/>
    <property type="project" value="TreeGrafter"/>
</dbReference>
<feature type="region of interest" description="Disordered" evidence="4">
    <location>
        <begin position="1"/>
        <end position="28"/>
    </location>
</feature>
<evidence type="ECO:0000256" key="4">
    <source>
        <dbReference type="SAM" id="MobiDB-lite"/>
    </source>
</evidence>
<dbReference type="InterPro" id="IPR036860">
    <property type="entry name" value="SH2_dom_sf"/>
</dbReference>
<dbReference type="AlphaFoldDB" id="A0AAW1UHD3"/>
<proteinExistence type="predicted"/>
<dbReference type="GO" id="GO:0046854">
    <property type="term" value="P:phosphatidylinositol phosphate biosynthetic process"/>
    <property type="evidence" value="ECO:0007669"/>
    <property type="project" value="TreeGrafter"/>
</dbReference>
<name>A0AAW1UHD3_9CUCU</name>
<dbReference type="SMART" id="SM00252">
    <property type="entry name" value="SH2"/>
    <property type="match status" value="2"/>
</dbReference>
<evidence type="ECO:0000256" key="2">
    <source>
        <dbReference type="PROSITE-ProRule" id="PRU00191"/>
    </source>
</evidence>
<keyword evidence="1 2" id="KW-0727">SH2 domain</keyword>
<dbReference type="Proteomes" id="UP001431783">
    <property type="component" value="Unassembled WGS sequence"/>
</dbReference>
<dbReference type="CDD" id="cd09942">
    <property type="entry name" value="SH2_nSH2_p85_like"/>
    <property type="match status" value="1"/>
</dbReference>
<dbReference type="SUPFAM" id="SSF55550">
    <property type="entry name" value="SH2 domain"/>
    <property type="match status" value="2"/>
</dbReference>
<dbReference type="PRINTS" id="PR00401">
    <property type="entry name" value="SH2DOMAIN"/>
</dbReference>
<evidence type="ECO:0000313" key="6">
    <source>
        <dbReference type="EMBL" id="KAK9881920.1"/>
    </source>
</evidence>
<dbReference type="InterPro" id="IPR000980">
    <property type="entry name" value="SH2"/>
</dbReference>
<dbReference type="Gene3D" id="1.10.287.1490">
    <property type="match status" value="1"/>
</dbReference>
<dbReference type="Pfam" id="PF00017">
    <property type="entry name" value="SH2"/>
    <property type="match status" value="2"/>
</dbReference>
<dbReference type="PRINTS" id="PR00678">
    <property type="entry name" value="PI3KINASEP85"/>
</dbReference>
<accession>A0AAW1UHD3</accession>
<dbReference type="GO" id="GO:0008286">
    <property type="term" value="P:insulin receptor signaling pathway"/>
    <property type="evidence" value="ECO:0007669"/>
    <property type="project" value="TreeGrafter"/>
</dbReference>
<dbReference type="GO" id="GO:0005942">
    <property type="term" value="C:phosphatidylinositol 3-kinase complex"/>
    <property type="evidence" value="ECO:0007669"/>
    <property type="project" value="TreeGrafter"/>
</dbReference>
<dbReference type="FunFam" id="3.30.505.10:FF:000100">
    <property type="entry name" value="phosphatidylinositol 3-kinase regulatory subunit gamma"/>
    <property type="match status" value="1"/>
</dbReference>
<dbReference type="PANTHER" id="PTHR10155">
    <property type="entry name" value="PHOSPHATIDYLINOSITOL 3-KINASE REGULATORY SUBUNIT"/>
    <property type="match status" value="1"/>
</dbReference>
<evidence type="ECO:0000259" key="5">
    <source>
        <dbReference type="PROSITE" id="PS50001"/>
    </source>
</evidence>
<protein>
    <recommendedName>
        <fullName evidence="5">SH2 domain-containing protein</fullName>
    </recommendedName>
</protein>
<dbReference type="Pfam" id="PF16454">
    <property type="entry name" value="PI3K_P85_iSH2"/>
    <property type="match status" value="1"/>
</dbReference>